<evidence type="ECO:0000256" key="3">
    <source>
        <dbReference type="ARBA" id="ARBA00022692"/>
    </source>
</evidence>
<keyword evidence="4 6" id="KW-1133">Transmembrane helix</keyword>
<dbReference type="GO" id="GO:0005886">
    <property type="term" value="C:plasma membrane"/>
    <property type="evidence" value="ECO:0007669"/>
    <property type="project" value="UniProtKB-SubCell"/>
</dbReference>
<dbReference type="HOGENOM" id="CLU_125825_5_0_2"/>
<dbReference type="RefSeq" id="WP_014737284.1">
    <property type="nucleotide sequence ID" value="NC_017954.1"/>
</dbReference>
<evidence type="ECO:0000313" key="8">
    <source>
        <dbReference type="Proteomes" id="UP000005270"/>
    </source>
</evidence>
<proteinExistence type="predicted"/>
<feature type="transmembrane region" description="Helical" evidence="6">
    <location>
        <begin position="40"/>
        <end position="60"/>
    </location>
</feature>
<evidence type="ECO:0000256" key="1">
    <source>
        <dbReference type="ARBA" id="ARBA00004651"/>
    </source>
</evidence>
<dbReference type="InterPro" id="IPR007208">
    <property type="entry name" value="MrpF/PhaF-like"/>
</dbReference>
<evidence type="ECO:0000256" key="6">
    <source>
        <dbReference type="SAM" id="Phobius"/>
    </source>
</evidence>
<dbReference type="GO" id="GO:0015075">
    <property type="term" value="F:monoatomic ion transmembrane transporter activity"/>
    <property type="evidence" value="ECO:0007669"/>
    <property type="project" value="InterPro"/>
</dbReference>
<keyword evidence="8" id="KW-1185">Reference proteome</keyword>
<accession>I3TE46</accession>
<evidence type="ECO:0000313" key="7">
    <source>
        <dbReference type="EMBL" id="AFK51034.1"/>
    </source>
</evidence>
<keyword evidence="2" id="KW-1003">Cell membrane</keyword>
<feature type="transmembrane region" description="Helical" evidence="6">
    <location>
        <begin position="66"/>
        <end position="88"/>
    </location>
</feature>
<evidence type="ECO:0000256" key="2">
    <source>
        <dbReference type="ARBA" id="ARBA00022475"/>
    </source>
</evidence>
<evidence type="ECO:0000256" key="5">
    <source>
        <dbReference type="ARBA" id="ARBA00023136"/>
    </source>
</evidence>
<dbReference type="InParanoid" id="I3TE46"/>
<dbReference type="KEGG" id="thg:TCELL_0609"/>
<dbReference type="EMBL" id="CP003531">
    <property type="protein sequence ID" value="AFK51034.1"/>
    <property type="molecule type" value="Genomic_DNA"/>
</dbReference>
<dbReference type="STRING" id="1184251.TCELL_0609"/>
<organism evidence="7 8">
    <name type="scientific">Thermogladius calderae (strain DSM 22663 / VKM B-2946 / 1633)</name>
    <dbReference type="NCBI Taxonomy" id="1184251"/>
    <lineage>
        <taxon>Archaea</taxon>
        <taxon>Thermoproteota</taxon>
        <taxon>Thermoprotei</taxon>
        <taxon>Desulfurococcales</taxon>
        <taxon>Desulfurococcaceae</taxon>
        <taxon>Thermogladius</taxon>
    </lineage>
</organism>
<dbReference type="GeneID" id="13012916"/>
<keyword evidence="5 6" id="KW-0472">Membrane</keyword>
<name>I3TE46_THEC1</name>
<gene>
    <name evidence="7" type="ordered locus">TCELL_0609</name>
</gene>
<comment type="subcellular location">
    <subcellularLocation>
        <location evidence="1">Cell membrane</location>
        <topology evidence="1">Multi-pass membrane protein</topology>
    </subcellularLocation>
</comment>
<evidence type="ECO:0000256" key="4">
    <source>
        <dbReference type="ARBA" id="ARBA00022989"/>
    </source>
</evidence>
<sequence>MVDASLLNYVLPVVLGVYGLAYSIYSIVVLRGPTVPDMVLALDVMTVDLIIIYLLIALFYESPMLAIGAIPLASWILLLDFVVAKYLLEVRKK</sequence>
<dbReference type="eggNOG" id="arCOG03121">
    <property type="taxonomic scope" value="Archaea"/>
</dbReference>
<keyword evidence="3 6" id="KW-0812">Transmembrane</keyword>
<feature type="transmembrane region" description="Helical" evidence="6">
    <location>
        <begin position="6"/>
        <end position="28"/>
    </location>
</feature>
<dbReference type="Proteomes" id="UP000005270">
    <property type="component" value="Chromosome"/>
</dbReference>
<dbReference type="OrthoDB" id="18883at2157"/>
<protein>
    <submittedName>
        <fullName evidence="7">Na+/H+ antiporter, subunit MnhF</fullName>
    </submittedName>
</protein>
<reference evidence="7 8" key="1">
    <citation type="journal article" date="2012" name="J. Bacteriol.">
        <title>Complete genome sequence of the hyperthermophilic cellulolytic Crenarchaeon 'Thermogladius cellulolyticus' 1633.</title>
        <authorList>
            <person name="Mardanov A.V."/>
            <person name="Kochetkova T.V."/>
            <person name="Beletsky A.V."/>
            <person name="Bonch-Osmolovskaya E.A."/>
            <person name="Ravin N.V."/>
            <person name="Skryabin K.G."/>
        </authorList>
    </citation>
    <scope>NUCLEOTIDE SEQUENCE [LARGE SCALE GENOMIC DNA]</scope>
    <source>
        <strain evidence="8">DSM 22663 / VKM B-2946 / 1633</strain>
    </source>
</reference>
<dbReference type="AlphaFoldDB" id="I3TE46"/>
<dbReference type="Pfam" id="PF04066">
    <property type="entry name" value="MrpF_PhaF"/>
    <property type="match status" value="1"/>
</dbReference>